<protein>
    <recommendedName>
        <fullName evidence="3">HEAT repeat domain-containing protein</fullName>
    </recommendedName>
</protein>
<evidence type="ECO:0008006" key="3">
    <source>
        <dbReference type="Google" id="ProtNLM"/>
    </source>
</evidence>
<organism evidence="1 2">
    <name type="scientific">Desulfomarina profundi</name>
    <dbReference type="NCBI Taxonomy" id="2772557"/>
    <lineage>
        <taxon>Bacteria</taxon>
        <taxon>Pseudomonadati</taxon>
        <taxon>Thermodesulfobacteriota</taxon>
        <taxon>Desulfobulbia</taxon>
        <taxon>Desulfobulbales</taxon>
        <taxon>Desulfobulbaceae</taxon>
        <taxon>Desulfomarina</taxon>
    </lineage>
</organism>
<gene>
    <name evidence="1" type="ORF">DGMP_16040</name>
</gene>
<accession>A0A8D5FT38</accession>
<reference evidence="1" key="1">
    <citation type="submission" date="2020-09" db="EMBL/GenBank/DDBJ databases">
        <title>Desulfogranum mesoprofundum gen. nov., sp. nov., a novel mesophilic, sulfate-reducing chemolithoautotroph isolated from a deep-sea hydrothermal vent chimney in the Suiyo Seamount.</title>
        <authorList>
            <person name="Hashimoto Y."/>
            <person name="Nakagawa S."/>
        </authorList>
    </citation>
    <scope>NUCLEOTIDE SEQUENCE</scope>
    <source>
        <strain evidence="1">KT2</strain>
    </source>
</reference>
<dbReference type="Proteomes" id="UP000826725">
    <property type="component" value="Chromosome"/>
</dbReference>
<keyword evidence="2" id="KW-1185">Reference proteome</keyword>
<evidence type="ECO:0000313" key="2">
    <source>
        <dbReference type="Proteomes" id="UP000826725"/>
    </source>
</evidence>
<dbReference type="InterPro" id="IPR054701">
    <property type="entry name" value="DVU0298-like"/>
</dbReference>
<evidence type="ECO:0000313" key="1">
    <source>
        <dbReference type="EMBL" id="BCL60911.1"/>
    </source>
</evidence>
<dbReference type="EMBL" id="AP024086">
    <property type="protein sequence ID" value="BCL60911.1"/>
    <property type="molecule type" value="Genomic_DNA"/>
</dbReference>
<name>A0A8D5FT38_9BACT</name>
<dbReference type="RefSeq" id="WP_228856989.1">
    <property type="nucleotide sequence ID" value="NZ_AP024086.1"/>
</dbReference>
<dbReference type="NCBIfam" id="NF045662">
    <property type="entry name" value="DVU0298_fam"/>
    <property type="match status" value="1"/>
</dbReference>
<dbReference type="KEGG" id="dbk:DGMP_16040"/>
<dbReference type="AlphaFoldDB" id="A0A8D5FT38"/>
<sequence>MGRRKLKALVFSLLAHGSPEEIFRFSEEVPAYILIHYLFLALCHPDEQVRWNSVHCFGRIVPRLAEEDPEEARVVMRRFLWSLNDESGGIGWGCPEAMAEIMCYSPLLRDEYLHMLISYMRKDGKELHQDGNYLELPMLQRGLLWGVARLCQLHGEEMARKKIVDDVTPYLESTDPHVVALAIWTLGLLGCGDRIKKRGLLKNSTESIRLYRNGRFENVSLKKLLEETDTSS</sequence>
<proteinExistence type="predicted"/>